<protein>
    <recommendedName>
        <fullName evidence="3">Sulfotransferase domain-containing protein</fullName>
    </recommendedName>
</protein>
<evidence type="ECO:0000313" key="2">
    <source>
        <dbReference type="Proteomes" id="UP000177960"/>
    </source>
</evidence>
<organism evidence="1 2">
    <name type="scientific">Candidatus Harrisonbacteria bacterium RIFCSPHIGHO2_02_FULL_42_16</name>
    <dbReference type="NCBI Taxonomy" id="1798404"/>
    <lineage>
        <taxon>Bacteria</taxon>
        <taxon>Candidatus Harrisoniibacteriota</taxon>
    </lineage>
</organism>
<dbReference type="InterPro" id="IPR027417">
    <property type="entry name" value="P-loop_NTPase"/>
</dbReference>
<dbReference type="Proteomes" id="UP000177960">
    <property type="component" value="Unassembled WGS sequence"/>
</dbReference>
<dbReference type="Gene3D" id="3.40.50.300">
    <property type="entry name" value="P-loop containing nucleotide triphosphate hydrolases"/>
    <property type="match status" value="1"/>
</dbReference>
<evidence type="ECO:0000313" key="1">
    <source>
        <dbReference type="EMBL" id="OGY63537.1"/>
    </source>
</evidence>
<dbReference type="EMBL" id="MHJG01000021">
    <property type="protein sequence ID" value="OGY63537.1"/>
    <property type="molecule type" value="Genomic_DNA"/>
</dbReference>
<evidence type="ECO:0008006" key="3">
    <source>
        <dbReference type="Google" id="ProtNLM"/>
    </source>
</evidence>
<comment type="caution">
    <text evidence="1">The sequence shown here is derived from an EMBL/GenBank/DDBJ whole genome shotgun (WGS) entry which is preliminary data.</text>
</comment>
<reference evidence="1 2" key="1">
    <citation type="journal article" date="2016" name="Nat. Commun.">
        <title>Thousands of microbial genomes shed light on interconnected biogeochemical processes in an aquifer system.</title>
        <authorList>
            <person name="Anantharaman K."/>
            <person name="Brown C.T."/>
            <person name="Hug L.A."/>
            <person name="Sharon I."/>
            <person name="Castelle C.J."/>
            <person name="Probst A.J."/>
            <person name="Thomas B.C."/>
            <person name="Singh A."/>
            <person name="Wilkins M.J."/>
            <person name="Karaoz U."/>
            <person name="Brodie E.L."/>
            <person name="Williams K.H."/>
            <person name="Hubbard S.S."/>
            <person name="Banfield J.F."/>
        </authorList>
    </citation>
    <scope>NUCLEOTIDE SEQUENCE [LARGE SCALE GENOMIC DNA]</scope>
</reference>
<dbReference type="SUPFAM" id="SSF52540">
    <property type="entry name" value="P-loop containing nucleoside triphosphate hydrolases"/>
    <property type="match status" value="1"/>
</dbReference>
<sequence length="321" mass="37532">MNKERKLKIGSRAPLVKNLLLVEGPSRAGKFVLANVITGFRGVEPIQYYDLLEHLPFLEKMGFIEKKAAQELIRATIDTHSFEMLLGRGFNYRKDDLSSIFNHPSYKQYLKRAKQSDWDAAWKKFQKEKPYSLYVAHELMPNIEIYFEMFPDIKVISLQKSPVDLVNAWLEKHIAGRFGTDPRLMNILLNHKNGPTPWFVNGWQGEYNQLSETDRTIKAVLHIQDMYQKAYKKLRPAWKKKILVLRFEDVLFDTVKTVKKIGKFLKRDTLPGIKKIYKNLILPRPAHLAFREEMIKKIKKTASSKYINLLIAAETRYCSKN</sequence>
<accession>A0A1G1ZI84</accession>
<gene>
    <name evidence="1" type="ORF">A3B92_01640</name>
</gene>
<proteinExistence type="predicted"/>
<name>A0A1G1ZI84_9BACT</name>
<dbReference type="STRING" id="1798404.A3B92_01640"/>
<dbReference type="AlphaFoldDB" id="A0A1G1ZI84"/>